<evidence type="ECO:0000256" key="2">
    <source>
        <dbReference type="SAM" id="SignalP"/>
    </source>
</evidence>
<feature type="signal peptide" evidence="2">
    <location>
        <begin position="1"/>
        <end position="17"/>
    </location>
</feature>
<keyword evidence="4" id="KW-1185">Reference proteome</keyword>
<feature type="transmembrane region" description="Helical" evidence="1">
    <location>
        <begin position="127"/>
        <end position="146"/>
    </location>
</feature>
<sequence>MGCGGGPWVLALLSTEALIFYCKEKIAMEEGRDRRRLKLSSLTDMDGYTPHPPAQDSATEGYSSAAKGGLAGVLVMLLTIVVYVFFKRRKCSVRYMSNPGRFGALSVGPVPTPAPLRVDEGGFSHRYPVFLPSVAFAFVFARLPSLVELLEAWSWTVAWIVSLFGGYVGKFNGYVGAGRAMAELRWAVGFMDGYTLHPPAQDSATGGYSSAAKGGVAGVLITLLMNALFLPYEPCFEL</sequence>
<name>A0A8X8CGR1_POPTO</name>
<accession>A0A8X8CGR1</accession>
<proteinExistence type="predicted"/>
<protein>
    <submittedName>
        <fullName evidence="3">Uncharacterized protein</fullName>
    </submittedName>
</protein>
<evidence type="ECO:0000313" key="4">
    <source>
        <dbReference type="Proteomes" id="UP000886885"/>
    </source>
</evidence>
<feature type="transmembrane region" description="Helical" evidence="1">
    <location>
        <begin position="152"/>
        <end position="169"/>
    </location>
</feature>
<dbReference type="AlphaFoldDB" id="A0A8X8CGR1"/>
<gene>
    <name evidence="3" type="ORF">POTOM_042775</name>
</gene>
<dbReference type="Proteomes" id="UP000886885">
    <property type="component" value="Chromosome 12D"/>
</dbReference>
<keyword evidence="1" id="KW-0812">Transmembrane</keyword>
<keyword evidence="2" id="KW-0732">Signal</keyword>
<reference evidence="3" key="1">
    <citation type="journal article" date="2020" name="bioRxiv">
        <title>Hybrid origin of Populus tomentosa Carr. identified through genome sequencing and phylogenomic analysis.</title>
        <authorList>
            <person name="An X."/>
            <person name="Gao K."/>
            <person name="Chen Z."/>
            <person name="Li J."/>
            <person name="Yang X."/>
            <person name="Yang X."/>
            <person name="Zhou J."/>
            <person name="Guo T."/>
            <person name="Zhao T."/>
            <person name="Huang S."/>
            <person name="Miao D."/>
            <person name="Khan W.U."/>
            <person name="Rao P."/>
            <person name="Ye M."/>
            <person name="Lei B."/>
            <person name="Liao W."/>
            <person name="Wang J."/>
            <person name="Ji L."/>
            <person name="Li Y."/>
            <person name="Guo B."/>
            <person name="Mustafa N.S."/>
            <person name="Li S."/>
            <person name="Yun Q."/>
            <person name="Keller S.R."/>
            <person name="Mao J."/>
            <person name="Zhang R."/>
            <person name="Strauss S.H."/>
        </authorList>
    </citation>
    <scope>NUCLEOTIDE SEQUENCE</scope>
    <source>
        <strain evidence="3">GM15</strain>
        <tissue evidence="3">Leaf</tissue>
    </source>
</reference>
<keyword evidence="1" id="KW-1133">Transmembrane helix</keyword>
<keyword evidence="1" id="KW-0472">Membrane</keyword>
<feature type="transmembrane region" description="Helical" evidence="1">
    <location>
        <begin position="68"/>
        <end position="86"/>
    </location>
</feature>
<evidence type="ECO:0000313" key="3">
    <source>
        <dbReference type="EMBL" id="KAG6752739.1"/>
    </source>
</evidence>
<comment type="caution">
    <text evidence="3">The sequence shown here is derived from an EMBL/GenBank/DDBJ whole genome shotgun (WGS) entry which is preliminary data.</text>
</comment>
<dbReference type="EMBL" id="JAAWWB010000024">
    <property type="protein sequence ID" value="KAG6752739.1"/>
    <property type="molecule type" value="Genomic_DNA"/>
</dbReference>
<evidence type="ECO:0000256" key="1">
    <source>
        <dbReference type="SAM" id="Phobius"/>
    </source>
</evidence>
<feature type="chain" id="PRO_5036495421" evidence="2">
    <location>
        <begin position="18"/>
        <end position="238"/>
    </location>
</feature>
<organism evidence="3 4">
    <name type="scientific">Populus tomentosa</name>
    <name type="common">Chinese white poplar</name>
    <dbReference type="NCBI Taxonomy" id="118781"/>
    <lineage>
        <taxon>Eukaryota</taxon>
        <taxon>Viridiplantae</taxon>
        <taxon>Streptophyta</taxon>
        <taxon>Embryophyta</taxon>
        <taxon>Tracheophyta</taxon>
        <taxon>Spermatophyta</taxon>
        <taxon>Magnoliopsida</taxon>
        <taxon>eudicotyledons</taxon>
        <taxon>Gunneridae</taxon>
        <taxon>Pentapetalae</taxon>
        <taxon>rosids</taxon>
        <taxon>fabids</taxon>
        <taxon>Malpighiales</taxon>
        <taxon>Salicaceae</taxon>
        <taxon>Saliceae</taxon>
        <taxon>Populus</taxon>
    </lineage>
</organism>